<sequence>MTEEMVADELKSSDKIIAGEIISTEQHPDAEKLTVCTVNVGQEEPLQIVCGAKNVAPGLKVPVALHGAKLPGGRKIKKGKLRGVLSNGMICAQDELGFDRDIDGIWVLDDRVEIGTPVPYKETAQEEAAE</sequence>
<dbReference type="InterPro" id="IPR002547">
    <property type="entry name" value="tRNA-bd_dom"/>
</dbReference>
<comment type="caution">
    <text evidence="5">The sequence shown here is derived from an EMBL/GenBank/DDBJ whole genome shotgun (WGS) entry which is preliminary data.</text>
</comment>
<keyword evidence="1 3" id="KW-0820">tRNA-binding</keyword>
<dbReference type="RefSeq" id="WP_238473195.1">
    <property type="nucleotide sequence ID" value="NZ_AWQQ01000086.1"/>
</dbReference>
<dbReference type="AlphaFoldDB" id="A0A2C6MDP6"/>
<dbReference type="GO" id="GO:0000049">
    <property type="term" value="F:tRNA binding"/>
    <property type="evidence" value="ECO:0007669"/>
    <property type="project" value="UniProtKB-UniRule"/>
</dbReference>
<name>A0A2C6MDP6_9FIRM</name>
<dbReference type="CDD" id="cd02796">
    <property type="entry name" value="tRNA_bind_bactPheRS"/>
    <property type="match status" value="1"/>
</dbReference>
<evidence type="ECO:0000256" key="3">
    <source>
        <dbReference type="PROSITE-ProRule" id="PRU00209"/>
    </source>
</evidence>
<dbReference type="PROSITE" id="PS50886">
    <property type="entry name" value="TRBD"/>
    <property type="match status" value="1"/>
</dbReference>
<dbReference type="Proteomes" id="UP000222564">
    <property type="component" value="Unassembled WGS sequence"/>
</dbReference>
<keyword evidence="2 3" id="KW-0694">RNA-binding</keyword>
<dbReference type="SUPFAM" id="SSF50249">
    <property type="entry name" value="Nucleic acid-binding proteins"/>
    <property type="match status" value="1"/>
</dbReference>
<proteinExistence type="predicted"/>
<dbReference type="Pfam" id="PF01588">
    <property type="entry name" value="tRNA_bind"/>
    <property type="match status" value="1"/>
</dbReference>
<evidence type="ECO:0000256" key="1">
    <source>
        <dbReference type="ARBA" id="ARBA00022555"/>
    </source>
</evidence>
<protein>
    <submittedName>
        <fullName evidence="5">tRNA-binding protein</fullName>
    </submittedName>
</protein>
<accession>A0A2C6MDP6</accession>
<dbReference type="Gene3D" id="2.40.50.140">
    <property type="entry name" value="Nucleic acid-binding proteins"/>
    <property type="match status" value="1"/>
</dbReference>
<dbReference type="EMBL" id="AWQQ01000086">
    <property type="protein sequence ID" value="PHJ37725.1"/>
    <property type="molecule type" value="Genomic_DNA"/>
</dbReference>
<dbReference type="InterPro" id="IPR033714">
    <property type="entry name" value="tRNA_bind_bactPheRS"/>
</dbReference>
<keyword evidence="6" id="KW-1185">Reference proteome</keyword>
<dbReference type="NCBIfam" id="NF045760">
    <property type="entry name" value="YtpR"/>
    <property type="match status" value="1"/>
</dbReference>
<gene>
    <name evidence="5" type="ORF">P378_14270</name>
</gene>
<organism evidence="5 6">
    <name type="scientific">Desulforamulus profundi</name>
    <dbReference type="NCBI Taxonomy" id="1383067"/>
    <lineage>
        <taxon>Bacteria</taxon>
        <taxon>Bacillati</taxon>
        <taxon>Bacillota</taxon>
        <taxon>Clostridia</taxon>
        <taxon>Eubacteriales</taxon>
        <taxon>Peptococcaceae</taxon>
        <taxon>Desulforamulus</taxon>
    </lineage>
</organism>
<evidence type="ECO:0000256" key="2">
    <source>
        <dbReference type="ARBA" id="ARBA00022884"/>
    </source>
</evidence>
<dbReference type="InterPro" id="IPR012340">
    <property type="entry name" value="NA-bd_OB-fold"/>
</dbReference>
<feature type="domain" description="TRNA-binding" evidence="4">
    <location>
        <begin position="10"/>
        <end position="119"/>
    </location>
</feature>
<reference evidence="5 6" key="1">
    <citation type="submission" date="2013-09" db="EMBL/GenBank/DDBJ databases">
        <title>Biodegradation of hydrocarbons in the deep terrestrial subsurface : characterization of a microbial consortium composed of two Desulfotomaculum species originating from a deep geological formation.</title>
        <authorList>
            <person name="Aullo T."/>
            <person name="Berlendis S."/>
            <person name="Lascourreges J.-F."/>
            <person name="Dessort D."/>
            <person name="Saint-Laurent S."/>
            <person name="Schraauwers B."/>
            <person name="Mas J."/>
            <person name="Magot M."/>
            <person name="Ranchou-Peyruse A."/>
        </authorList>
    </citation>
    <scope>NUCLEOTIDE SEQUENCE [LARGE SCALE GENOMIC DNA]</scope>
    <source>
        <strain evidence="5 6">Bs107</strain>
    </source>
</reference>
<evidence type="ECO:0000259" key="4">
    <source>
        <dbReference type="PROSITE" id="PS50886"/>
    </source>
</evidence>
<dbReference type="FunFam" id="2.40.50.140:FF:000045">
    <property type="entry name" value="Phenylalanine--tRNA ligase beta subunit"/>
    <property type="match status" value="1"/>
</dbReference>
<evidence type="ECO:0000313" key="5">
    <source>
        <dbReference type="EMBL" id="PHJ37725.1"/>
    </source>
</evidence>
<evidence type="ECO:0000313" key="6">
    <source>
        <dbReference type="Proteomes" id="UP000222564"/>
    </source>
</evidence>